<dbReference type="Proteomes" id="UP000193144">
    <property type="component" value="Unassembled WGS sequence"/>
</dbReference>
<evidence type="ECO:0000313" key="2">
    <source>
        <dbReference type="EMBL" id="ORY07149.1"/>
    </source>
</evidence>
<feature type="region of interest" description="Disordered" evidence="1">
    <location>
        <begin position="126"/>
        <end position="265"/>
    </location>
</feature>
<feature type="compositionally biased region" description="Polar residues" evidence="1">
    <location>
        <begin position="75"/>
        <end position="93"/>
    </location>
</feature>
<organism evidence="2 3">
    <name type="scientific">Clohesyomyces aquaticus</name>
    <dbReference type="NCBI Taxonomy" id="1231657"/>
    <lineage>
        <taxon>Eukaryota</taxon>
        <taxon>Fungi</taxon>
        <taxon>Dikarya</taxon>
        <taxon>Ascomycota</taxon>
        <taxon>Pezizomycotina</taxon>
        <taxon>Dothideomycetes</taxon>
        <taxon>Pleosporomycetidae</taxon>
        <taxon>Pleosporales</taxon>
        <taxon>Lindgomycetaceae</taxon>
        <taxon>Clohesyomyces</taxon>
    </lineage>
</organism>
<feature type="compositionally biased region" description="Basic and acidic residues" evidence="1">
    <location>
        <begin position="98"/>
        <end position="108"/>
    </location>
</feature>
<evidence type="ECO:0000313" key="3">
    <source>
        <dbReference type="Proteomes" id="UP000193144"/>
    </source>
</evidence>
<feature type="compositionally biased region" description="Pro residues" evidence="1">
    <location>
        <begin position="169"/>
        <end position="185"/>
    </location>
</feature>
<keyword evidence="3" id="KW-1185">Reference proteome</keyword>
<proteinExistence type="predicted"/>
<reference evidence="2 3" key="1">
    <citation type="submission" date="2016-07" db="EMBL/GenBank/DDBJ databases">
        <title>Pervasive Adenine N6-methylation of Active Genes in Fungi.</title>
        <authorList>
            <consortium name="DOE Joint Genome Institute"/>
            <person name="Mondo S.J."/>
            <person name="Dannebaum R.O."/>
            <person name="Kuo R.C."/>
            <person name="Labutti K."/>
            <person name="Haridas S."/>
            <person name="Kuo A."/>
            <person name="Salamov A."/>
            <person name="Ahrendt S.R."/>
            <person name="Lipzen A."/>
            <person name="Sullivan W."/>
            <person name="Andreopoulos W.B."/>
            <person name="Clum A."/>
            <person name="Lindquist E."/>
            <person name="Daum C."/>
            <person name="Ramamoorthy G.K."/>
            <person name="Gryganskyi A."/>
            <person name="Culley D."/>
            <person name="Magnuson J.K."/>
            <person name="James T.Y."/>
            <person name="O'Malley M.A."/>
            <person name="Stajich J.E."/>
            <person name="Spatafora J.W."/>
            <person name="Visel A."/>
            <person name="Grigoriev I.V."/>
        </authorList>
    </citation>
    <scope>NUCLEOTIDE SEQUENCE [LARGE SCALE GENOMIC DNA]</scope>
    <source>
        <strain evidence="2 3">CBS 115471</strain>
    </source>
</reference>
<dbReference type="AlphaFoldDB" id="A0A1Y1ZA59"/>
<feature type="compositionally biased region" description="Low complexity" evidence="1">
    <location>
        <begin position="232"/>
        <end position="245"/>
    </location>
</feature>
<name>A0A1Y1ZA59_9PLEO</name>
<accession>A0A1Y1ZA59</accession>
<gene>
    <name evidence="2" type="ORF">BCR34DRAFT_603978</name>
</gene>
<dbReference type="EMBL" id="MCFA01000111">
    <property type="protein sequence ID" value="ORY07149.1"/>
    <property type="molecule type" value="Genomic_DNA"/>
</dbReference>
<evidence type="ECO:0000256" key="1">
    <source>
        <dbReference type="SAM" id="MobiDB-lite"/>
    </source>
</evidence>
<protein>
    <submittedName>
        <fullName evidence="2">Uncharacterized protein</fullName>
    </submittedName>
</protein>
<feature type="compositionally biased region" description="Basic and acidic residues" evidence="1">
    <location>
        <begin position="195"/>
        <end position="209"/>
    </location>
</feature>
<sequence length="437" mass="49172">MSPPSTQTADATSAAWLDQANEIEVPRIHDYSELQEDRDEHDSVLNGANESIDQTAPAEDQDLKPAKRAAWFWASNGNIQGATKPQQQKTIQEPPQEETTRKDRRTSWGKDYIPHPAQRKAWFWAETGNSPGTFPSPPLTSTKRDEDPFGGCSSVTKELEHNPFASPISSPPPRLEVPPSPNPRKGPPRRTAWFWDHKTDCSKRQEKHLASQKATQEALVKANELLENPFASPSTSNPSSSSNPTIVEPDDEESGDFQSAPTPFKTPVYTYSALTECTSILNTPPSLSPSHQDSLDPVTLKVPGLVTPLASRWDFATRQVRRAGSRVFREIDERRQDIVRNLSEVFEEKVMELAYPEQREARRIWKEEVMKGQEERYRAREARGEVVSNGEWEEGKGKRTKFHGVVRPVVLNGGKTNSQGDEARGFGRLEKDVWGRR</sequence>
<comment type="caution">
    <text evidence="2">The sequence shown here is derived from an EMBL/GenBank/DDBJ whole genome shotgun (WGS) entry which is preliminary data.</text>
</comment>
<feature type="region of interest" description="Disordered" evidence="1">
    <location>
        <begin position="34"/>
        <end position="112"/>
    </location>
</feature>